<feature type="chain" id="PRO_5020760753" evidence="2">
    <location>
        <begin position="20"/>
        <end position="203"/>
    </location>
</feature>
<reference evidence="3 4" key="1">
    <citation type="journal article" date="2015" name="Genome Biol.">
        <title>Comparative genomics of Steinernema reveals deeply conserved gene regulatory networks.</title>
        <authorList>
            <person name="Dillman A.R."/>
            <person name="Macchietto M."/>
            <person name="Porter C.F."/>
            <person name="Rogers A."/>
            <person name="Williams B."/>
            <person name="Antoshechkin I."/>
            <person name="Lee M.M."/>
            <person name="Goodwin Z."/>
            <person name="Lu X."/>
            <person name="Lewis E.E."/>
            <person name="Goodrich-Blair H."/>
            <person name="Stock S.P."/>
            <person name="Adams B.J."/>
            <person name="Sternberg P.W."/>
            <person name="Mortazavi A."/>
        </authorList>
    </citation>
    <scope>NUCLEOTIDE SEQUENCE [LARGE SCALE GENOMIC DNA]</scope>
    <source>
        <strain evidence="3 4">ALL</strain>
    </source>
</reference>
<dbReference type="Proteomes" id="UP000298663">
    <property type="component" value="Unassembled WGS sequence"/>
</dbReference>
<feature type="region of interest" description="Disordered" evidence="1">
    <location>
        <begin position="137"/>
        <end position="203"/>
    </location>
</feature>
<evidence type="ECO:0000313" key="4">
    <source>
        <dbReference type="Proteomes" id="UP000298663"/>
    </source>
</evidence>
<gene>
    <name evidence="3" type="ORF">L596_023238</name>
</gene>
<evidence type="ECO:0000256" key="1">
    <source>
        <dbReference type="SAM" id="MobiDB-lite"/>
    </source>
</evidence>
<evidence type="ECO:0000313" key="3">
    <source>
        <dbReference type="EMBL" id="TKR67023.1"/>
    </source>
</evidence>
<protein>
    <submittedName>
        <fullName evidence="3">Uncharacterized protein</fullName>
    </submittedName>
</protein>
<accession>A0A4U5MDU7</accession>
<comment type="caution">
    <text evidence="3">The sequence shown here is derived from an EMBL/GenBank/DDBJ whole genome shotgun (WGS) entry which is preliminary data.</text>
</comment>
<name>A0A4U5MDU7_STECR</name>
<dbReference type="EMBL" id="AZBU02000008">
    <property type="protein sequence ID" value="TKR67023.1"/>
    <property type="molecule type" value="Genomic_DNA"/>
</dbReference>
<keyword evidence="2" id="KW-0732">Signal</keyword>
<proteinExistence type="predicted"/>
<organism evidence="3 4">
    <name type="scientific">Steinernema carpocapsae</name>
    <name type="common">Entomopathogenic nematode</name>
    <dbReference type="NCBI Taxonomy" id="34508"/>
    <lineage>
        <taxon>Eukaryota</taxon>
        <taxon>Metazoa</taxon>
        <taxon>Ecdysozoa</taxon>
        <taxon>Nematoda</taxon>
        <taxon>Chromadorea</taxon>
        <taxon>Rhabditida</taxon>
        <taxon>Tylenchina</taxon>
        <taxon>Panagrolaimomorpha</taxon>
        <taxon>Strongyloidoidea</taxon>
        <taxon>Steinernematidae</taxon>
        <taxon>Steinernema</taxon>
    </lineage>
</organism>
<reference evidence="3 4" key="2">
    <citation type="journal article" date="2019" name="G3 (Bethesda)">
        <title>Hybrid Assembly of the Genome of the Entomopathogenic Nematode Steinernema carpocapsae Identifies the X-Chromosome.</title>
        <authorList>
            <person name="Serra L."/>
            <person name="Macchietto M."/>
            <person name="Macias-Munoz A."/>
            <person name="McGill C.J."/>
            <person name="Rodriguez I.M."/>
            <person name="Rodriguez B."/>
            <person name="Murad R."/>
            <person name="Mortazavi A."/>
        </authorList>
    </citation>
    <scope>NUCLEOTIDE SEQUENCE [LARGE SCALE GENOMIC DNA]</scope>
    <source>
        <strain evidence="3 4">ALL</strain>
    </source>
</reference>
<keyword evidence="4" id="KW-1185">Reference proteome</keyword>
<dbReference type="AlphaFoldDB" id="A0A4U5MDU7"/>
<sequence length="203" mass="21542">MKTLATVVLALLLVHEAASFWFFDESFGNPFRGWNDFWNWGNDGEEMGRGHAHRGGIDDSFGRRGGDFGGRGGDMDCEHEHPRHRPHNHLNRTFVTPGFNGTIPNMPNSNSTFAPPVNNGTTPIMPNSNSTFAPPVNNGTTPIMPNSNSTSAPPVNNGTTPIMPNSNSTSAAPVNNGSTAASVGQSSGPPPTQTTFTLPVQGS</sequence>
<feature type="signal peptide" evidence="2">
    <location>
        <begin position="1"/>
        <end position="19"/>
    </location>
</feature>
<evidence type="ECO:0000256" key="2">
    <source>
        <dbReference type="SAM" id="SignalP"/>
    </source>
</evidence>